<dbReference type="Proteomes" id="UP000499080">
    <property type="component" value="Unassembled WGS sequence"/>
</dbReference>
<accession>A0A4Y2N8B6</accession>
<comment type="caution">
    <text evidence="1">The sequence shown here is derived from an EMBL/GenBank/DDBJ whole genome shotgun (WGS) entry which is preliminary data.</text>
</comment>
<gene>
    <name evidence="1" type="ORF">AVEN_113770_1</name>
</gene>
<sequence>MWSLSRGAGDCLRYSGGRPQHDFDNSLCSQDWVSGHRHQQSACGWTARGRPWSDVLHDVRLLRWGRCRCNGHAARCIHDRDGLLVCDCKHNCRERTAKGASRSLRQ</sequence>
<proteinExistence type="predicted"/>
<dbReference type="AlphaFoldDB" id="A0A4Y2N8B6"/>
<reference evidence="1 2" key="1">
    <citation type="journal article" date="2019" name="Sci. Rep.">
        <title>Orb-weaving spider Araneus ventricosus genome elucidates the spidroin gene catalogue.</title>
        <authorList>
            <person name="Kono N."/>
            <person name="Nakamura H."/>
            <person name="Ohtoshi R."/>
            <person name="Moran D.A.P."/>
            <person name="Shinohara A."/>
            <person name="Yoshida Y."/>
            <person name="Fujiwara M."/>
            <person name="Mori M."/>
            <person name="Tomita M."/>
            <person name="Arakawa K."/>
        </authorList>
    </citation>
    <scope>NUCLEOTIDE SEQUENCE [LARGE SCALE GENOMIC DNA]</scope>
</reference>
<evidence type="ECO:0000313" key="2">
    <source>
        <dbReference type="Proteomes" id="UP000499080"/>
    </source>
</evidence>
<organism evidence="1 2">
    <name type="scientific">Araneus ventricosus</name>
    <name type="common">Orbweaver spider</name>
    <name type="synonym">Epeira ventricosa</name>
    <dbReference type="NCBI Taxonomy" id="182803"/>
    <lineage>
        <taxon>Eukaryota</taxon>
        <taxon>Metazoa</taxon>
        <taxon>Ecdysozoa</taxon>
        <taxon>Arthropoda</taxon>
        <taxon>Chelicerata</taxon>
        <taxon>Arachnida</taxon>
        <taxon>Araneae</taxon>
        <taxon>Araneomorphae</taxon>
        <taxon>Entelegynae</taxon>
        <taxon>Araneoidea</taxon>
        <taxon>Araneidae</taxon>
        <taxon>Araneus</taxon>
    </lineage>
</organism>
<protein>
    <submittedName>
        <fullName evidence="1">Uncharacterized protein</fullName>
    </submittedName>
</protein>
<keyword evidence="2" id="KW-1185">Reference proteome</keyword>
<dbReference type="Gene3D" id="2.10.25.10">
    <property type="entry name" value="Laminin"/>
    <property type="match status" value="1"/>
</dbReference>
<dbReference type="EMBL" id="BGPR01008609">
    <property type="protein sequence ID" value="GBN34914.1"/>
    <property type="molecule type" value="Genomic_DNA"/>
</dbReference>
<name>A0A4Y2N8B6_ARAVE</name>
<dbReference type="OrthoDB" id="5984158at2759"/>
<evidence type="ECO:0000313" key="1">
    <source>
        <dbReference type="EMBL" id="GBN34914.1"/>
    </source>
</evidence>